<feature type="compositionally biased region" description="Pro residues" evidence="1">
    <location>
        <begin position="86"/>
        <end position="98"/>
    </location>
</feature>
<evidence type="ECO:0000256" key="1">
    <source>
        <dbReference type="SAM" id="MobiDB-lite"/>
    </source>
</evidence>
<gene>
    <name evidence="2" type="ORF">LTR84_002435</name>
</gene>
<evidence type="ECO:0000313" key="3">
    <source>
        <dbReference type="Proteomes" id="UP001358417"/>
    </source>
</evidence>
<dbReference type="RefSeq" id="XP_064706270.1">
    <property type="nucleotide sequence ID" value="XM_064846045.1"/>
</dbReference>
<feature type="compositionally biased region" description="Acidic residues" evidence="1">
    <location>
        <begin position="44"/>
        <end position="56"/>
    </location>
</feature>
<accession>A0AAV9N9N7</accession>
<name>A0AAV9N9N7_9EURO</name>
<keyword evidence="3" id="KW-1185">Reference proteome</keyword>
<comment type="caution">
    <text evidence="2">The sequence shown here is derived from an EMBL/GenBank/DDBJ whole genome shotgun (WGS) entry which is preliminary data.</text>
</comment>
<protein>
    <submittedName>
        <fullName evidence="2">Uncharacterized protein</fullName>
    </submittedName>
</protein>
<organism evidence="2 3">
    <name type="scientific">Exophiala bonariae</name>
    <dbReference type="NCBI Taxonomy" id="1690606"/>
    <lineage>
        <taxon>Eukaryota</taxon>
        <taxon>Fungi</taxon>
        <taxon>Dikarya</taxon>
        <taxon>Ascomycota</taxon>
        <taxon>Pezizomycotina</taxon>
        <taxon>Eurotiomycetes</taxon>
        <taxon>Chaetothyriomycetidae</taxon>
        <taxon>Chaetothyriales</taxon>
        <taxon>Herpotrichiellaceae</taxon>
        <taxon>Exophiala</taxon>
    </lineage>
</organism>
<feature type="compositionally biased region" description="Basic and acidic residues" evidence="1">
    <location>
        <begin position="68"/>
        <end position="78"/>
    </location>
</feature>
<proteinExistence type="predicted"/>
<dbReference type="GeneID" id="89970643"/>
<evidence type="ECO:0000313" key="2">
    <source>
        <dbReference type="EMBL" id="KAK5052570.1"/>
    </source>
</evidence>
<dbReference type="Proteomes" id="UP001358417">
    <property type="component" value="Unassembled WGS sequence"/>
</dbReference>
<sequence length="98" mass="10600">MASAKDLDSAAISDGGLQSERGSDKASRACVGERSVQKWVDGIDVADDPTEDDSDNEDLRIYRILPAAHRDPDRERRSAAPSPEARYPPSPPPSPLNN</sequence>
<dbReference type="EMBL" id="JAVRRD010000013">
    <property type="protein sequence ID" value="KAK5052570.1"/>
    <property type="molecule type" value="Genomic_DNA"/>
</dbReference>
<dbReference type="AlphaFoldDB" id="A0AAV9N9N7"/>
<feature type="region of interest" description="Disordered" evidence="1">
    <location>
        <begin position="1"/>
        <end position="98"/>
    </location>
</feature>
<reference evidence="2 3" key="1">
    <citation type="submission" date="2023-08" db="EMBL/GenBank/DDBJ databases">
        <title>Black Yeasts Isolated from many extreme environments.</title>
        <authorList>
            <person name="Coleine C."/>
            <person name="Stajich J.E."/>
            <person name="Selbmann L."/>
        </authorList>
    </citation>
    <scope>NUCLEOTIDE SEQUENCE [LARGE SCALE GENOMIC DNA]</scope>
    <source>
        <strain evidence="2 3">CCFEE 5792</strain>
    </source>
</reference>